<feature type="transmembrane region" description="Helical" evidence="1">
    <location>
        <begin position="70"/>
        <end position="90"/>
    </location>
</feature>
<sequence>MASLNTRQWSTPAVIAAGVFVSVSGVLMFFGMRQPVTLAHEWIGLAFVVFIGFHTATHWRVFAGYFSRRIGLGIMAVVLMATTSLIGVSASQAGSNAKLRMFQAFERAPLVELAPLLDETAESLVAKLQSGGFAVEGPTQSVAEIASNNGTRPPELMPLLFE</sequence>
<protein>
    <recommendedName>
        <fullName evidence="2">Flavinylation-associated cytochrome domain-containing protein</fullName>
    </recommendedName>
</protein>
<dbReference type="RefSeq" id="WP_012970081.1">
    <property type="nucleotide sequence ID" value="NC_013851.1"/>
</dbReference>
<dbReference type="KEGG" id="alv:Alvin_0859"/>
<feature type="transmembrane region" description="Helical" evidence="1">
    <location>
        <begin position="12"/>
        <end position="30"/>
    </location>
</feature>
<dbReference type="Pfam" id="PF14358">
    <property type="entry name" value="DUF4405"/>
    <property type="match status" value="1"/>
</dbReference>
<dbReference type="Proteomes" id="UP000001441">
    <property type="component" value="Chromosome"/>
</dbReference>
<evidence type="ECO:0000259" key="2">
    <source>
        <dbReference type="Pfam" id="PF14358"/>
    </source>
</evidence>
<evidence type="ECO:0000313" key="3">
    <source>
        <dbReference type="EMBL" id="ADC61805.1"/>
    </source>
</evidence>
<accession>D3RQX7</accession>
<keyword evidence="4" id="KW-1185">Reference proteome</keyword>
<evidence type="ECO:0000313" key="4">
    <source>
        <dbReference type="Proteomes" id="UP000001441"/>
    </source>
</evidence>
<dbReference type="OrthoDB" id="5363112at2"/>
<name>D3RQX7_ALLVD</name>
<dbReference type="AlphaFoldDB" id="D3RQX7"/>
<gene>
    <name evidence="3" type="ordered locus">Alvin_0859</name>
</gene>
<dbReference type="InterPro" id="IPR025517">
    <property type="entry name" value="DUF4405"/>
</dbReference>
<reference evidence="3 4" key="1">
    <citation type="journal article" date="2011" name="Stand. Genomic Sci.">
        <title>Complete genome sequence of Allochromatium vinosum DSM 180(T).</title>
        <authorList>
            <person name="Weissgerber T."/>
            <person name="Zigann R."/>
            <person name="Bruce D."/>
            <person name="Chang Y.J."/>
            <person name="Detter J.C."/>
            <person name="Han C."/>
            <person name="Hauser L."/>
            <person name="Jeffries C.D."/>
            <person name="Land M."/>
            <person name="Munk A.C."/>
            <person name="Tapia R."/>
            <person name="Dahl C."/>
        </authorList>
    </citation>
    <scope>NUCLEOTIDE SEQUENCE [LARGE SCALE GENOMIC DNA]</scope>
    <source>
        <strain evidence="4">ATCC 17899 / DSM 180 / NBRC 103801 / NCIMB 10441 / D</strain>
    </source>
</reference>
<feature type="domain" description="Flavinylation-associated cytochrome" evidence="2">
    <location>
        <begin position="9"/>
        <end position="59"/>
    </location>
</feature>
<dbReference type="eggNOG" id="ENOG5032VUS">
    <property type="taxonomic scope" value="Bacteria"/>
</dbReference>
<keyword evidence="1" id="KW-0472">Membrane</keyword>
<evidence type="ECO:0000256" key="1">
    <source>
        <dbReference type="SAM" id="Phobius"/>
    </source>
</evidence>
<keyword evidence="1" id="KW-1133">Transmembrane helix</keyword>
<proteinExistence type="predicted"/>
<dbReference type="STRING" id="572477.Alvin_0859"/>
<dbReference type="EMBL" id="CP001896">
    <property type="protein sequence ID" value="ADC61805.1"/>
    <property type="molecule type" value="Genomic_DNA"/>
</dbReference>
<keyword evidence="1" id="KW-0812">Transmembrane</keyword>
<organism evidence="3 4">
    <name type="scientific">Allochromatium vinosum (strain ATCC 17899 / DSM 180 / NBRC 103801 / NCIMB 10441 / D)</name>
    <name type="common">Chromatium vinosum</name>
    <dbReference type="NCBI Taxonomy" id="572477"/>
    <lineage>
        <taxon>Bacteria</taxon>
        <taxon>Pseudomonadati</taxon>
        <taxon>Pseudomonadota</taxon>
        <taxon>Gammaproteobacteria</taxon>
        <taxon>Chromatiales</taxon>
        <taxon>Chromatiaceae</taxon>
        <taxon>Allochromatium</taxon>
    </lineage>
</organism>
<dbReference type="HOGENOM" id="CLU_125927_0_0_6"/>
<feature type="transmembrane region" description="Helical" evidence="1">
    <location>
        <begin position="42"/>
        <end position="63"/>
    </location>
</feature>